<proteinExistence type="predicted"/>
<evidence type="ECO:0000259" key="1">
    <source>
        <dbReference type="Pfam" id="PF12392"/>
    </source>
</evidence>
<dbReference type="Pfam" id="PF12392">
    <property type="entry name" value="DUF3656"/>
    <property type="match status" value="1"/>
</dbReference>
<dbReference type="PANTHER" id="PTHR30217:SF10">
    <property type="entry name" value="23S RRNA 5-HYDROXYCYTIDINE C2501 SYNTHASE"/>
    <property type="match status" value="1"/>
</dbReference>
<protein>
    <submittedName>
        <fullName evidence="2">DUF3656 domain-containing protein</fullName>
    </submittedName>
</protein>
<dbReference type="EMBL" id="CP120678">
    <property type="protein sequence ID" value="WIW71756.1"/>
    <property type="molecule type" value="Genomic_DNA"/>
</dbReference>
<organism evidence="2 3">
    <name type="scientific">Selenobaculum gibii</name>
    <dbReference type="NCBI Taxonomy" id="3054208"/>
    <lineage>
        <taxon>Bacteria</taxon>
        <taxon>Bacillati</taxon>
        <taxon>Bacillota</taxon>
        <taxon>Negativicutes</taxon>
        <taxon>Selenomonadales</taxon>
        <taxon>Selenomonadaceae</taxon>
        <taxon>Selenobaculum</taxon>
    </lineage>
</organism>
<dbReference type="InterPro" id="IPR001539">
    <property type="entry name" value="Peptidase_U32"/>
</dbReference>
<name>A0A9Y2AKD3_9FIRM</name>
<dbReference type="Proteomes" id="UP001243623">
    <property type="component" value="Chromosome"/>
</dbReference>
<dbReference type="KEGG" id="sgbi:P3F81_05525"/>
<dbReference type="Gene3D" id="2.40.30.10">
    <property type="entry name" value="Translation factors"/>
    <property type="match status" value="1"/>
</dbReference>
<dbReference type="InterPro" id="IPR020988">
    <property type="entry name" value="Pept_U32_collagenase"/>
</dbReference>
<gene>
    <name evidence="2" type="ORF">P3F81_05525</name>
</gene>
<dbReference type="PANTHER" id="PTHR30217">
    <property type="entry name" value="PEPTIDASE U32 FAMILY"/>
    <property type="match status" value="1"/>
</dbReference>
<feature type="domain" description="Peptidase U32 collagenase" evidence="1">
    <location>
        <begin position="393"/>
        <end position="512"/>
    </location>
</feature>
<evidence type="ECO:0000313" key="2">
    <source>
        <dbReference type="EMBL" id="WIW71756.1"/>
    </source>
</evidence>
<dbReference type="RefSeq" id="WP_147670599.1">
    <property type="nucleotide sequence ID" value="NZ_CP120678.1"/>
</dbReference>
<sequence length="832" mass="93610">MVELLAPVGSKDALIAAVESGANAVYLAGKMFGARAYAANFTQDELVEAIQFAHRRDVLVDVAVNTVVDNSEFEELAEYLRFLYHAGADAIIVQDLGVAKLAREIVPDLPLHASTQMTVHNIEGVRFLKELGFTRVVLSRELSIEDIQYICQNIDIEIEVFIHGALCICYSGQCLMSGMIGGRSGNRGRCAQPCRLPYTLVDGDGNNVLAGGEAGEYLLSPKDLNTIDLLPELIEAGVDSLKIEGRMKRPEYVAVVVDTYRRAVDSYLANKNDFVVDLVEKKELAQIFNRDFTEAYMKKRPGKFMMSDRRPNNRGVLAGRVEKYDAKTKLVTIKLAETLNQNDIVEFWVKVGGRVSATVTTMYVEGKEVTSALPNQKVSFAISSPVRDHDRAFKVFDAQLMERARSFFNQGAPLRRYAIDVKVTVSIGSPLKIEIVDEEGFFGNGETDFVAEKALKRPLTEETIKKQIDRMGTTVFALRKLTCNIIGEVMVPMSEINEARRKAVEELEKARMIKFVRPESVVENNNLIKNILRNKKRNHAIKPQLVVNVDTIEKVRVAIENGADIILFGGDNFQHSALKDSDYHKAYLLAKEYNKKIVFNTPQLLKQWQMKGFISLIESFKENLPDAIAVNNIGTLHMIKNHFNVPLQADYHMNVYNNLAIELLASRGVETVTLSPELNFSQIEQIADLAKCELECLVHGNLSLMVSEYCAMGSFLGNLDKGACSKPCLKESYFLSDRKDEKFPLVTDQYCRMHVLNGKELSMFPHVPRLSAIGIHRLRIEGKYMTPAKLAKITRLYREFIELGEEHPLFKEDKMDAIEKNITRGHYFRGVL</sequence>
<accession>A0A9Y2AKD3</accession>
<evidence type="ECO:0000313" key="3">
    <source>
        <dbReference type="Proteomes" id="UP001243623"/>
    </source>
</evidence>
<keyword evidence="3" id="KW-1185">Reference proteome</keyword>
<reference evidence="2" key="1">
    <citation type="submission" date="2023-03" db="EMBL/GenBank/DDBJ databases">
        <title>Selenobaculum gbiensis gen. nov. sp. nov., a new bacterium isolated from the gut microbiota of IBD patient.</title>
        <authorList>
            <person name="Yeo S."/>
            <person name="Park H."/>
            <person name="Huh C.S."/>
        </authorList>
    </citation>
    <scope>NUCLEOTIDE SEQUENCE</scope>
    <source>
        <strain evidence="2">ICN-92133</strain>
    </source>
</reference>
<dbReference type="PROSITE" id="PS01276">
    <property type="entry name" value="PEPTIDASE_U32"/>
    <property type="match status" value="1"/>
</dbReference>
<dbReference type="InterPro" id="IPR051454">
    <property type="entry name" value="RNA/ubiquinone_mod_enzymes"/>
</dbReference>
<dbReference type="Pfam" id="PF01136">
    <property type="entry name" value="Peptidase_U32"/>
    <property type="match status" value="2"/>
</dbReference>
<dbReference type="AlphaFoldDB" id="A0A9Y2AKD3"/>